<dbReference type="EMBL" id="NRDI02000003">
    <property type="protein sequence ID" value="KAI1518119.1"/>
    <property type="molecule type" value="Genomic_DNA"/>
</dbReference>
<dbReference type="AlphaFoldDB" id="A0A922NHT0"/>
<organism evidence="1 2">
    <name type="scientific">Pyrenophora tritici-repentis</name>
    <dbReference type="NCBI Taxonomy" id="45151"/>
    <lineage>
        <taxon>Eukaryota</taxon>
        <taxon>Fungi</taxon>
        <taxon>Dikarya</taxon>
        <taxon>Ascomycota</taxon>
        <taxon>Pezizomycotina</taxon>
        <taxon>Dothideomycetes</taxon>
        <taxon>Pleosporomycetidae</taxon>
        <taxon>Pleosporales</taxon>
        <taxon>Pleosporineae</taxon>
        <taxon>Pleosporaceae</taxon>
        <taxon>Pyrenophora</taxon>
    </lineage>
</organism>
<evidence type="ECO:0000313" key="2">
    <source>
        <dbReference type="Proteomes" id="UP000249757"/>
    </source>
</evidence>
<keyword evidence="2" id="KW-1185">Reference proteome</keyword>
<gene>
    <name evidence="1" type="ORF">Ptr86124_003420</name>
</gene>
<evidence type="ECO:0008006" key="3">
    <source>
        <dbReference type="Google" id="ProtNLM"/>
    </source>
</evidence>
<name>A0A922NHT0_9PLEO</name>
<evidence type="ECO:0000313" key="1">
    <source>
        <dbReference type="EMBL" id="KAI1518119.1"/>
    </source>
</evidence>
<sequence>MAELLSLPDELLLAIANEMQGDIRNAYRSLRSLALSCRRLRPIAQEVLYMDVAICRTQSLRGPNSLTCLVQTLVQRPGLAVKVNKLNLRIIGNPIMHSKDCLELMYTEYEGCTCGFKPVLSLCIETIGNIRANNGSRLYNHDWASNIQAGLQLAMVGLILCLTPHLESLTLDYRKQKMESSGFYTKPIAFEHFSLDDLFGSVTQSPAFSIEHIKGFAKLTRLITNTCPPSKLISLPQLKGLEIGLLNDHWNQDRGLRPLLSTGTALSMTMTHLTVRLDKLALYSDRAILVRGVYRRLNDIIKNLTVLEYLFLQFGSEWGKRFDPRQGDLSEASFEYVTSEIESLSLTHLALDVEDVGKAWFYESGETPFEVIRPMTSLRRLPKLRSITAPEEAFFFPGGFETCVIPSTIESIGIISATYGTYQFIRYILSDQGQWPSLTSIKLETGQDNPGLYNNIHPQMYDEDDVSEAFYYLCGCKGECRCKYDSDHECECECEYHCEVDCESEEGCDHCYRIHAWYCDNTRWREFFKQDRAIFLGSKNIDVCIEIVQEKLAWREEWTG</sequence>
<protein>
    <recommendedName>
        <fullName evidence="3">F-box domain-containing protein</fullName>
    </recommendedName>
</protein>
<reference evidence="2" key="1">
    <citation type="journal article" date="2022" name="Microb. Genom.">
        <title>A global pangenome for the wheat fungal pathogen Pyrenophora tritici-repentis and prediction of effector protein structural homology.</title>
        <authorList>
            <person name="Moolhuijzen P.M."/>
            <person name="See P.T."/>
            <person name="Shi G."/>
            <person name="Powell H.R."/>
            <person name="Cockram J."/>
            <person name="Jorgensen L.N."/>
            <person name="Benslimane H."/>
            <person name="Strelkov S.E."/>
            <person name="Turner J."/>
            <person name="Liu Z."/>
            <person name="Moffat C.S."/>
        </authorList>
    </citation>
    <scope>NUCLEOTIDE SEQUENCE [LARGE SCALE GENOMIC DNA]</scope>
</reference>
<comment type="caution">
    <text evidence="1">The sequence shown here is derived from an EMBL/GenBank/DDBJ whole genome shotgun (WGS) entry which is preliminary data.</text>
</comment>
<dbReference type="OrthoDB" id="3690843at2759"/>
<accession>A0A922NHT0</accession>
<dbReference type="Proteomes" id="UP000249757">
    <property type="component" value="Unassembled WGS sequence"/>
</dbReference>
<proteinExistence type="predicted"/>
<dbReference type="OMA" id="ECECEYH"/>